<evidence type="ECO:0000313" key="1">
    <source>
        <dbReference type="EMBL" id="PWK31038.1"/>
    </source>
</evidence>
<proteinExistence type="predicted"/>
<keyword evidence="2" id="KW-1185">Reference proteome</keyword>
<comment type="caution">
    <text evidence="1">The sequence shown here is derived from an EMBL/GenBank/DDBJ whole genome shotgun (WGS) entry which is preliminary data.</text>
</comment>
<protein>
    <submittedName>
        <fullName evidence="1">Uncharacterized protein</fullName>
    </submittedName>
</protein>
<dbReference type="EMBL" id="QGGR01000035">
    <property type="protein sequence ID" value="PWK31038.1"/>
    <property type="molecule type" value="Genomic_DNA"/>
</dbReference>
<sequence>MPQPIPLRLGHRCLRDSCLIHRRRSILPSRQEESAFLHLAVVIPFTVHRAIPHARIPTAR</sequence>
<dbReference type="Proteomes" id="UP000245697">
    <property type="component" value="Unassembled WGS sequence"/>
</dbReference>
<organism evidence="1 2">
    <name type="scientific">Actinoplanes xinjiangensis</name>
    <dbReference type="NCBI Taxonomy" id="512350"/>
    <lineage>
        <taxon>Bacteria</taxon>
        <taxon>Bacillati</taxon>
        <taxon>Actinomycetota</taxon>
        <taxon>Actinomycetes</taxon>
        <taxon>Micromonosporales</taxon>
        <taxon>Micromonosporaceae</taxon>
        <taxon>Actinoplanes</taxon>
    </lineage>
</organism>
<gene>
    <name evidence="1" type="ORF">BC793_13535</name>
</gene>
<dbReference type="AlphaFoldDB" id="A0A316EGT7"/>
<name>A0A316EGT7_9ACTN</name>
<accession>A0A316EGT7</accession>
<evidence type="ECO:0000313" key="2">
    <source>
        <dbReference type="Proteomes" id="UP000245697"/>
    </source>
</evidence>
<reference evidence="1 2" key="1">
    <citation type="submission" date="2018-05" db="EMBL/GenBank/DDBJ databases">
        <title>Genomic Encyclopedia of Archaeal and Bacterial Type Strains, Phase II (KMG-II): from individual species to whole genera.</title>
        <authorList>
            <person name="Goeker M."/>
        </authorList>
    </citation>
    <scope>NUCLEOTIDE SEQUENCE [LARGE SCALE GENOMIC DNA]</scope>
    <source>
        <strain evidence="1 2">DSM 45184</strain>
    </source>
</reference>